<keyword evidence="5" id="KW-1185">Reference proteome</keyword>
<keyword evidence="1" id="KW-0732">Signal</keyword>
<dbReference type="Gene3D" id="2.60.40.150">
    <property type="entry name" value="C2 domain"/>
    <property type="match status" value="1"/>
</dbReference>
<dbReference type="GO" id="GO:0051607">
    <property type="term" value="P:defense response to virus"/>
    <property type="evidence" value="ECO:0007669"/>
    <property type="project" value="TreeGrafter"/>
</dbReference>
<dbReference type="Ensembl" id="ENSAZOT00000015515.1">
    <property type="protein sequence ID" value="ENSAZOP00000014445.1"/>
    <property type="gene ID" value="ENSAZOG00000009304.1"/>
</dbReference>
<dbReference type="InterPro" id="IPR052784">
    <property type="entry name" value="Perforin-1_pore-forming"/>
</dbReference>
<feature type="compositionally biased region" description="Gly residues" evidence="2">
    <location>
        <begin position="69"/>
        <end position="98"/>
    </location>
</feature>
<evidence type="ECO:0000256" key="2">
    <source>
        <dbReference type="SAM" id="MobiDB-lite"/>
    </source>
</evidence>
<feature type="region of interest" description="Disordered" evidence="2">
    <location>
        <begin position="486"/>
        <end position="611"/>
    </location>
</feature>
<accession>A0A8B9UXV5</accession>
<name>A0A8B9UXV5_9AVES</name>
<feature type="compositionally biased region" description="Low complexity" evidence="2">
    <location>
        <begin position="50"/>
        <end position="61"/>
    </location>
</feature>
<feature type="compositionally biased region" description="Basic residues" evidence="2">
    <location>
        <begin position="260"/>
        <end position="272"/>
    </location>
</feature>
<sequence length="611" mass="64874">HFGFGLGRHHLDPNGGTSPGYFGTPRDPQGTLRYLPGPLARRKPPPAPPGGRQVAGGQQAQVEDHGGRGDVGAGDDGGQNRGGGPEVGGGFGGGTEAGGRGDGDGGRVPLAGGRIWDAEAEGGSLQLRQHRDPVRALLDLGHHPSPSVPPLPAGREGLAPPLHPGHRRRLRRAPGRLRHPLHPVGPTGGPPARRHRHPHLPGHHGGDELPGSGRLLEGGNVRQRRPRPAPSHDRSLQESPGEQPRQRQLQRSLQRAAGGRGRRRGSRRRRLPRFPGLVAANVRSLHTLVPKSDKRHGALRAAIRHYISWRALRANCSQACAGGGHLVGPCQCSCPANAAVTAGCCSRHRGTARVTVLVQEGQGWRGDLFSATDAYVRVFLGGRRAQTAPVWNNNHPRWGARLELGVLDLVPGAQFKVEVWDRDNGWDDDHLGTCTQPVEAGGTREVVCFAGKGRLRFSYLAACGPGLGGSLCLDYVPQPPRNNGGLYRFSHWPPRPGDGPVTWPTQEEQEEEEEEEEEEEGGSLYGDFGEAPGGDEDDSWEDLGGVGDAGGSREASVEVESSPGLQNPHFGLKKASPGLQNPKFGLQEDLQEPSSGSGEGPPAPQLGPPAP</sequence>
<dbReference type="GO" id="GO:0001913">
    <property type="term" value="P:T cell mediated cytotoxicity"/>
    <property type="evidence" value="ECO:0007669"/>
    <property type="project" value="TreeGrafter"/>
</dbReference>
<feature type="compositionally biased region" description="Basic residues" evidence="2">
    <location>
        <begin position="192"/>
        <end position="202"/>
    </location>
</feature>
<evidence type="ECO:0000256" key="1">
    <source>
        <dbReference type="ARBA" id="ARBA00022729"/>
    </source>
</evidence>
<dbReference type="PANTHER" id="PTHR46096">
    <property type="entry name" value="PERFORIN-1"/>
    <property type="match status" value="1"/>
</dbReference>
<dbReference type="GO" id="GO:0001771">
    <property type="term" value="P:immunological synapse formation"/>
    <property type="evidence" value="ECO:0007669"/>
    <property type="project" value="TreeGrafter"/>
</dbReference>
<feature type="region of interest" description="Disordered" evidence="2">
    <location>
        <begin position="138"/>
        <end position="275"/>
    </location>
</feature>
<organism evidence="4 5">
    <name type="scientific">Anas zonorhyncha</name>
    <name type="common">Eastern spot-billed duck</name>
    <dbReference type="NCBI Taxonomy" id="75864"/>
    <lineage>
        <taxon>Eukaryota</taxon>
        <taxon>Metazoa</taxon>
        <taxon>Chordata</taxon>
        <taxon>Craniata</taxon>
        <taxon>Vertebrata</taxon>
        <taxon>Euteleostomi</taxon>
        <taxon>Archelosauria</taxon>
        <taxon>Archosauria</taxon>
        <taxon>Dinosauria</taxon>
        <taxon>Saurischia</taxon>
        <taxon>Theropoda</taxon>
        <taxon>Coelurosauria</taxon>
        <taxon>Aves</taxon>
        <taxon>Neognathae</taxon>
        <taxon>Galloanserae</taxon>
        <taxon>Anseriformes</taxon>
        <taxon>Anatidae</taxon>
        <taxon>Anatinae</taxon>
        <taxon>Anas</taxon>
    </lineage>
</organism>
<dbReference type="InterPro" id="IPR000008">
    <property type="entry name" value="C2_dom"/>
</dbReference>
<dbReference type="InterPro" id="IPR035892">
    <property type="entry name" value="C2_domain_sf"/>
</dbReference>
<evidence type="ECO:0000313" key="5">
    <source>
        <dbReference type="Proteomes" id="UP000694549"/>
    </source>
</evidence>
<reference evidence="4" key="2">
    <citation type="submission" date="2025-09" db="UniProtKB">
        <authorList>
            <consortium name="Ensembl"/>
        </authorList>
    </citation>
    <scope>IDENTIFICATION</scope>
</reference>
<dbReference type="SMART" id="SM00239">
    <property type="entry name" value="C2"/>
    <property type="match status" value="1"/>
</dbReference>
<proteinExistence type="predicted"/>
<reference evidence="4" key="1">
    <citation type="submission" date="2025-08" db="UniProtKB">
        <authorList>
            <consortium name="Ensembl"/>
        </authorList>
    </citation>
    <scope>IDENTIFICATION</scope>
</reference>
<evidence type="ECO:0000313" key="4">
    <source>
        <dbReference type="Ensembl" id="ENSAZOP00000014445.1"/>
    </source>
</evidence>
<feature type="domain" description="C2" evidence="3">
    <location>
        <begin position="334"/>
        <end position="451"/>
    </location>
</feature>
<feature type="compositionally biased region" description="Low complexity" evidence="2">
    <location>
        <begin position="246"/>
        <end position="257"/>
    </location>
</feature>
<feature type="compositionally biased region" description="Basic residues" evidence="2">
    <location>
        <begin position="164"/>
        <end position="181"/>
    </location>
</feature>
<evidence type="ECO:0000259" key="3">
    <source>
        <dbReference type="PROSITE" id="PS50004"/>
    </source>
</evidence>
<dbReference type="GO" id="GO:0016020">
    <property type="term" value="C:membrane"/>
    <property type="evidence" value="ECO:0007669"/>
    <property type="project" value="TreeGrafter"/>
</dbReference>
<dbReference type="Proteomes" id="UP000694549">
    <property type="component" value="Unplaced"/>
</dbReference>
<dbReference type="GO" id="GO:0022829">
    <property type="term" value="F:wide pore channel activity"/>
    <property type="evidence" value="ECO:0007669"/>
    <property type="project" value="TreeGrafter"/>
</dbReference>
<dbReference type="AlphaFoldDB" id="A0A8B9UXV5"/>
<dbReference type="PANTHER" id="PTHR46096:SF3">
    <property type="entry name" value="PERFORIN-1"/>
    <property type="match status" value="1"/>
</dbReference>
<feature type="compositionally biased region" description="Pro residues" evidence="2">
    <location>
        <begin position="601"/>
        <end position="611"/>
    </location>
</feature>
<dbReference type="Pfam" id="PF00168">
    <property type="entry name" value="C2"/>
    <property type="match status" value="1"/>
</dbReference>
<dbReference type="SUPFAM" id="SSF49562">
    <property type="entry name" value="C2 domain (Calcium/lipid-binding domain, CaLB)"/>
    <property type="match status" value="1"/>
</dbReference>
<protein>
    <recommendedName>
        <fullName evidence="3">C2 domain-containing protein</fullName>
    </recommendedName>
</protein>
<dbReference type="PROSITE" id="PS50004">
    <property type="entry name" value="C2"/>
    <property type="match status" value="1"/>
</dbReference>
<feature type="region of interest" description="Disordered" evidence="2">
    <location>
        <begin position="1"/>
        <end position="111"/>
    </location>
</feature>
<feature type="compositionally biased region" description="Acidic residues" evidence="2">
    <location>
        <begin position="507"/>
        <end position="521"/>
    </location>
</feature>